<accession>A0A5C7GW15</accession>
<dbReference type="SMART" id="SM00343">
    <property type="entry name" value="ZnF_C2HC"/>
    <property type="match status" value="1"/>
</dbReference>
<dbReference type="EMBL" id="VAHF01000012">
    <property type="protein sequence ID" value="TXG48918.1"/>
    <property type="molecule type" value="Genomic_DNA"/>
</dbReference>
<keyword evidence="1" id="KW-0862">Zinc</keyword>
<proteinExistence type="predicted"/>
<dbReference type="InterPro" id="IPR036875">
    <property type="entry name" value="Znf_CCHC_sf"/>
</dbReference>
<evidence type="ECO:0000256" key="2">
    <source>
        <dbReference type="SAM" id="MobiDB-lite"/>
    </source>
</evidence>
<keyword evidence="1" id="KW-0479">Metal-binding</keyword>
<dbReference type="InterPro" id="IPR025558">
    <property type="entry name" value="DUF4283"/>
</dbReference>
<dbReference type="OrthoDB" id="1750606at2759"/>
<reference evidence="5" key="1">
    <citation type="journal article" date="2019" name="Gigascience">
        <title>De novo genome assembly of the endangered Acer yangbiense, a plant species with extremely small populations endemic to Yunnan Province, China.</title>
        <authorList>
            <person name="Yang J."/>
            <person name="Wariss H.M."/>
            <person name="Tao L."/>
            <person name="Zhang R."/>
            <person name="Yun Q."/>
            <person name="Hollingsworth P."/>
            <person name="Dao Z."/>
            <person name="Luo G."/>
            <person name="Guo H."/>
            <person name="Ma Y."/>
            <person name="Sun W."/>
        </authorList>
    </citation>
    <scope>NUCLEOTIDE SEQUENCE [LARGE SCALE GENOMIC DNA]</scope>
    <source>
        <strain evidence="5">cv. Malutang</strain>
    </source>
</reference>
<feature type="domain" description="CCHC-type" evidence="3">
    <location>
        <begin position="159"/>
        <end position="173"/>
    </location>
</feature>
<evidence type="ECO:0000259" key="3">
    <source>
        <dbReference type="PROSITE" id="PS50158"/>
    </source>
</evidence>
<dbReference type="Pfam" id="PF14392">
    <property type="entry name" value="zf-CCHC_4"/>
    <property type="match status" value="1"/>
</dbReference>
<dbReference type="InterPro" id="IPR001878">
    <property type="entry name" value="Znf_CCHC"/>
</dbReference>
<keyword evidence="1" id="KW-0863">Zinc-finger</keyword>
<sequence>MPLQKALKDDGEKRLALRFVGKILSNKLVNRDAFIHMIPKIWKIKQGVKTEVVDENIFSFTFRCTEDRRQVMQGGPWRFDKALLVLAEPMGRGDIQKISFNKVAFWIQIHNVPLICITSEIGIFLGKMIGDFREIDVSPSGNGKETTMLLRYEKLPEHCYRCGRLGHVVRNCPVKVVGEEPEDFNLLFGPWMKVESPAKRNDFRQRYEENIYGGSGGGGSGSGKPNFGKTWALKIHDKLDSQGIGHKGARKVMIGVTEMIGPLIISVTDRRKEILATGRDLRDQDGEKNEKLGIAKNQISVARKLGNDFEKERLTTFKIDNNINVGSKEDSSKKEGKHMTNKELTKEDKRRDSPKFGGVSVGNVADVGEGNKGNLGDAKERLGRAKDLCAMEVDIGLALSKLIISSGMNGLVEKKGEEGKLVRPKPGKWKR</sequence>
<dbReference type="PROSITE" id="PS50158">
    <property type="entry name" value="ZF_CCHC"/>
    <property type="match status" value="1"/>
</dbReference>
<name>A0A5C7GW15_9ROSI</name>
<evidence type="ECO:0000313" key="5">
    <source>
        <dbReference type="Proteomes" id="UP000323000"/>
    </source>
</evidence>
<dbReference type="AlphaFoldDB" id="A0A5C7GW15"/>
<dbReference type="SUPFAM" id="SSF57756">
    <property type="entry name" value="Retrovirus zinc finger-like domains"/>
    <property type="match status" value="1"/>
</dbReference>
<evidence type="ECO:0000256" key="1">
    <source>
        <dbReference type="PROSITE-ProRule" id="PRU00047"/>
    </source>
</evidence>
<dbReference type="GO" id="GO:0003676">
    <property type="term" value="F:nucleic acid binding"/>
    <property type="evidence" value="ECO:0007669"/>
    <property type="project" value="InterPro"/>
</dbReference>
<dbReference type="PANTHER" id="PTHR31286:SF167">
    <property type="entry name" value="OS09G0268800 PROTEIN"/>
    <property type="match status" value="1"/>
</dbReference>
<feature type="region of interest" description="Disordered" evidence="2">
    <location>
        <begin position="323"/>
        <end position="378"/>
    </location>
</feature>
<organism evidence="4 5">
    <name type="scientific">Acer yangbiense</name>
    <dbReference type="NCBI Taxonomy" id="1000413"/>
    <lineage>
        <taxon>Eukaryota</taxon>
        <taxon>Viridiplantae</taxon>
        <taxon>Streptophyta</taxon>
        <taxon>Embryophyta</taxon>
        <taxon>Tracheophyta</taxon>
        <taxon>Spermatophyta</taxon>
        <taxon>Magnoliopsida</taxon>
        <taxon>eudicotyledons</taxon>
        <taxon>Gunneridae</taxon>
        <taxon>Pentapetalae</taxon>
        <taxon>rosids</taxon>
        <taxon>malvids</taxon>
        <taxon>Sapindales</taxon>
        <taxon>Sapindaceae</taxon>
        <taxon>Hippocastanoideae</taxon>
        <taxon>Acereae</taxon>
        <taxon>Acer</taxon>
    </lineage>
</organism>
<feature type="compositionally biased region" description="Basic and acidic residues" evidence="2">
    <location>
        <begin position="327"/>
        <end position="354"/>
    </location>
</feature>
<dbReference type="InterPro" id="IPR025836">
    <property type="entry name" value="Zn_knuckle_CX2CX4HX4C"/>
</dbReference>
<comment type="caution">
    <text evidence="4">The sequence shown here is derived from an EMBL/GenBank/DDBJ whole genome shotgun (WGS) entry which is preliminary data.</text>
</comment>
<gene>
    <name evidence="4" type="ORF">EZV62_024793</name>
</gene>
<dbReference type="GO" id="GO:0008270">
    <property type="term" value="F:zinc ion binding"/>
    <property type="evidence" value="ECO:0007669"/>
    <property type="project" value="UniProtKB-KW"/>
</dbReference>
<protein>
    <recommendedName>
        <fullName evidence="3">CCHC-type domain-containing protein</fullName>
    </recommendedName>
</protein>
<dbReference type="PANTHER" id="PTHR31286">
    <property type="entry name" value="GLYCINE-RICH CELL WALL STRUCTURAL PROTEIN 1.8-LIKE"/>
    <property type="match status" value="1"/>
</dbReference>
<dbReference type="Pfam" id="PF14111">
    <property type="entry name" value="DUF4283"/>
    <property type="match status" value="1"/>
</dbReference>
<dbReference type="InterPro" id="IPR040256">
    <property type="entry name" value="At4g02000-like"/>
</dbReference>
<dbReference type="Proteomes" id="UP000323000">
    <property type="component" value="Chromosome 12"/>
</dbReference>
<evidence type="ECO:0000313" key="4">
    <source>
        <dbReference type="EMBL" id="TXG48918.1"/>
    </source>
</evidence>
<keyword evidence="5" id="KW-1185">Reference proteome</keyword>